<dbReference type="Proteomes" id="UP000284841">
    <property type="component" value="Unassembled WGS sequence"/>
</dbReference>
<dbReference type="InterPro" id="IPR024654">
    <property type="entry name" value="Calcineurin-like_PHP_lpxH"/>
</dbReference>
<comment type="cofactor">
    <cofactor evidence="4">
        <name>a divalent metal cation</name>
        <dbReference type="ChEBI" id="CHEBI:60240"/>
    </cofactor>
</comment>
<keyword evidence="7" id="KW-1185">Reference proteome</keyword>
<organism evidence="6 7">
    <name type="scientific">Emergencia timonensis</name>
    <dbReference type="NCBI Taxonomy" id="1776384"/>
    <lineage>
        <taxon>Bacteria</taxon>
        <taxon>Bacillati</taxon>
        <taxon>Bacillota</taxon>
        <taxon>Clostridia</taxon>
        <taxon>Peptostreptococcales</taxon>
        <taxon>Anaerovoracaceae</taxon>
        <taxon>Emergencia</taxon>
    </lineage>
</organism>
<evidence type="ECO:0000256" key="4">
    <source>
        <dbReference type="RuleBase" id="RU362039"/>
    </source>
</evidence>
<dbReference type="PANTHER" id="PTHR11124">
    <property type="entry name" value="VACUOLAR SORTING PROTEIN VPS29"/>
    <property type="match status" value="1"/>
</dbReference>
<feature type="domain" description="Calcineurin-like phosphoesterase" evidence="5">
    <location>
        <begin position="1"/>
        <end position="136"/>
    </location>
</feature>
<dbReference type="PROSITE" id="PS01269">
    <property type="entry name" value="UPF0025"/>
    <property type="match status" value="1"/>
</dbReference>
<dbReference type="EMBL" id="QRMS01000001">
    <property type="protein sequence ID" value="RHJ88998.1"/>
    <property type="molecule type" value="Genomic_DNA"/>
</dbReference>
<dbReference type="AlphaFoldDB" id="A0A415E5I3"/>
<name>A0A415E5I3_9FIRM</name>
<accession>A0A415E5I3</accession>
<proteinExistence type="inferred from homology"/>
<dbReference type="Gene3D" id="3.60.21.10">
    <property type="match status" value="1"/>
</dbReference>
<evidence type="ECO:0000256" key="1">
    <source>
        <dbReference type="ARBA" id="ARBA00008950"/>
    </source>
</evidence>
<dbReference type="OrthoDB" id="9800565at2"/>
<comment type="caution">
    <text evidence="6">The sequence shown here is derived from an EMBL/GenBank/DDBJ whole genome shotgun (WGS) entry which is preliminary data.</text>
</comment>
<keyword evidence="3" id="KW-0378">Hydrolase</keyword>
<protein>
    <recommendedName>
        <fullName evidence="4">Phosphoesterase</fullName>
        <ecNumber evidence="4">3.1.4.-</ecNumber>
    </recommendedName>
</protein>
<dbReference type="GO" id="GO:0046872">
    <property type="term" value="F:metal ion binding"/>
    <property type="evidence" value="ECO:0007669"/>
    <property type="project" value="UniProtKB-KW"/>
</dbReference>
<dbReference type="InterPro" id="IPR000979">
    <property type="entry name" value="Phosphodiesterase_MJ0936/Vps29"/>
</dbReference>
<dbReference type="EC" id="3.1.4.-" evidence="4"/>
<evidence type="ECO:0000256" key="2">
    <source>
        <dbReference type="ARBA" id="ARBA00022723"/>
    </source>
</evidence>
<comment type="similarity">
    <text evidence="1 4">Belongs to the metallophosphoesterase superfamily. YfcE family.</text>
</comment>
<gene>
    <name evidence="6" type="ORF">DW099_00010</name>
</gene>
<dbReference type="GO" id="GO:0016787">
    <property type="term" value="F:hydrolase activity"/>
    <property type="evidence" value="ECO:0007669"/>
    <property type="project" value="UniProtKB-UniRule"/>
</dbReference>
<evidence type="ECO:0000256" key="3">
    <source>
        <dbReference type="ARBA" id="ARBA00022801"/>
    </source>
</evidence>
<sequence>MKIAVLSDTHGLLRPEVIEIIKTCDVVFHSGDIDTEDLFNQLSALAPLYIVRGNNDKEWADQLPLTLRFQLDGIRFFMVHDKKDLPPDLSEIDVVIFGHSHQYKEERKNGLFYLNPGSCGKRRFRLDITMAVLETNGSEFQVKRISLITASDKIIP</sequence>
<dbReference type="Pfam" id="PF12850">
    <property type="entry name" value="Metallophos_2"/>
    <property type="match status" value="1"/>
</dbReference>
<dbReference type="InterPro" id="IPR029052">
    <property type="entry name" value="Metallo-depent_PP-like"/>
</dbReference>
<evidence type="ECO:0000313" key="7">
    <source>
        <dbReference type="Proteomes" id="UP000284841"/>
    </source>
</evidence>
<evidence type="ECO:0000313" key="6">
    <source>
        <dbReference type="EMBL" id="RHJ88998.1"/>
    </source>
</evidence>
<keyword evidence="2 4" id="KW-0479">Metal-binding</keyword>
<dbReference type="RefSeq" id="WP_118333010.1">
    <property type="nucleotide sequence ID" value="NZ_JBKYJU010000002.1"/>
</dbReference>
<reference evidence="6 7" key="1">
    <citation type="submission" date="2018-08" db="EMBL/GenBank/DDBJ databases">
        <title>A genome reference for cultivated species of the human gut microbiota.</title>
        <authorList>
            <person name="Zou Y."/>
            <person name="Xue W."/>
            <person name="Luo G."/>
        </authorList>
    </citation>
    <scope>NUCLEOTIDE SEQUENCE [LARGE SCALE GENOMIC DNA]</scope>
    <source>
        <strain evidence="6 7">AM07-24</strain>
    </source>
</reference>
<evidence type="ECO:0000259" key="5">
    <source>
        <dbReference type="Pfam" id="PF12850"/>
    </source>
</evidence>
<dbReference type="STRING" id="1776384.GCA_900086585_02224"/>
<dbReference type="NCBIfam" id="TIGR00040">
    <property type="entry name" value="yfcE"/>
    <property type="match status" value="1"/>
</dbReference>
<dbReference type="InterPro" id="IPR020935">
    <property type="entry name" value="PdiEstase_YfcE_CS"/>
</dbReference>
<dbReference type="SUPFAM" id="SSF56300">
    <property type="entry name" value="Metallo-dependent phosphatases"/>
    <property type="match status" value="1"/>
</dbReference>